<dbReference type="EMBL" id="MU118829">
    <property type="protein sequence ID" value="KAF9641972.1"/>
    <property type="molecule type" value="Genomic_DNA"/>
</dbReference>
<dbReference type="Proteomes" id="UP000886501">
    <property type="component" value="Unassembled WGS sequence"/>
</dbReference>
<gene>
    <name evidence="1" type="ORF">BDM02DRAFT_3106206</name>
</gene>
<organism evidence="1 2">
    <name type="scientific">Thelephora ganbajun</name>
    <name type="common">Ganba fungus</name>
    <dbReference type="NCBI Taxonomy" id="370292"/>
    <lineage>
        <taxon>Eukaryota</taxon>
        <taxon>Fungi</taxon>
        <taxon>Dikarya</taxon>
        <taxon>Basidiomycota</taxon>
        <taxon>Agaricomycotina</taxon>
        <taxon>Agaricomycetes</taxon>
        <taxon>Thelephorales</taxon>
        <taxon>Thelephoraceae</taxon>
        <taxon>Thelephora</taxon>
    </lineage>
</organism>
<proteinExistence type="predicted"/>
<reference evidence="1" key="2">
    <citation type="journal article" date="2020" name="Nat. Commun.">
        <title>Large-scale genome sequencing of mycorrhizal fungi provides insights into the early evolution of symbiotic traits.</title>
        <authorList>
            <person name="Miyauchi S."/>
            <person name="Kiss E."/>
            <person name="Kuo A."/>
            <person name="Drula E."/>
            <person name="Kohler A."/>
            <person name="Sanchez-Garcia M."/>
            <person name="Morin E."/>
            <person name="Andreopoulos B."/>
            <person name="Barry K.W."/>
            <person name="Bonito G."/>
            <person name="Buee M."/>
            <person name="Carver A."/>
            <person name="Chen C."/>
            <person name="Cichocki N."/>
            <person name="Clum A."/>
            <person name="Culley D."/>
            <person name="Crous P.W."/>
            <person name="Fauchery L."/>
            <person name="Girlanda M."/>
            <person name="Hayes R.D."/>
            <person name="Keri Z."/>
            <person name="LaButti K."/>
            <person name="Lipzen A."/>
            <person name="Lombard V."/>
            <person name="Magnuson J."/>
            <person name="Maillard F."/>
            <person name="Murat C."/>
            <person name="Nolan M."/>
            <person name="Ohm R.A."/>
            <person name="Pangilinan J."/>
            <person name="Pereira M.F."/>
            <person name="Perotto S."/>
            <person name="Peter M."/>
            <person name="Pfister S."/>
            <person name="Riley R."/>
            <person name="Sitrit Y."/>
            <person name="Stielow J.B."/>
            <person name="Szollosi G."/>
            <person name="Zifcakova L."/>
            <person name="Stursova M."/>
            <person name="Spatafora J.W."/>
            <person name="Tedersoo L."/>
            <person name="Vaario L.M."/>
            <person name="Yamada A."/>
            <person name="Yan M."/>
            <person name="Wang P."/>
            <person name="Xu J."/>
            <person name="Bruns T."/>
            <person name="Baldrian P."/>
            <person name="Vilgalys R."/>
            <person name="Dunand C."/>
            <person name="Henrissat B."/>
            <person name="Grigoriev I.V."/>
            <person name="Hibbett D."/>
            <person name="Nagy L.G."/>
            <person name="Martin F.M."/>
        </authorList>
    </citation>
    <scope>NUCLEOTIDE SEQUENCE</scope>
    <source>
        <strain evidence="1">P2</strain>
    </source>
</reference>
<evidence type="ECO:0000313" key="2">
    <source>
        <dbReference type="Proteomes" id="UP000886501"/>
    </source>
</evidence>
<keyword evidence="2" id="KW-1185">Reference proteome</keyword>
<accession>A0ACB6YXG3</accession>
<reference evidence="1" key="1">
    <citation type="submission" date="2019-10" db="EMBL/GenBank/DDBJ databases">
        <authorList>
            <consortium name="DOE Joint Genome Institute"/>
            <person name="Kuo A."/>
            <person name="Miyauchi S."/>
            <person name="Kiss E."/>
            <person name="Drula E."/>
            <person name="Kohler A."/>
            <person name="Sanchez-Garcia M."/>
            <person name="Andreopoulos B."/>
            <person name="Barry K.W."/>
            <person name="Bonito G."/>
            <person name="Buee M."/>
            <person name="Carver A."/>
            <person name="Chen C."/>
            <person name="Cichocki N."/>
            <person name="Clum A."/>
            <person name="Culley D."/>
            <person name="Crous P.W."/>
            <person name="Fauchery L."/>
            <person name="Girlanda M."/>
            <person name="Hayes R."/>
            <person name="Keri Z."/>
            <person name="Labutti K."/>
            <person name="Lipzen A."/>
            <person name="Lombard V."/>
            <person name="Magnuson J."/>
            <person name="Maillard F."/>
            <person name="Morin E."/>
            <person name="Murat C."/>
            <person name="Nolan M."/>
            <person name="Ohm R."/>
            <person name="Pangilinan J."/>
            <person name="Pereira M."/>
            <person name="Perotto S."/>
            <person name="Peter M."/>
            <person name="Riley R."/>
            <person name="Sitrit Y."/>
            <person name="Stielow B."/>
            <person name="Szollosi G."/>
            <person name="Zifcakova L."/>
            <person name="Stursova M."/>
            <person name="Spatafora J.W."/>
            <person name="Tedersoo L."/>
            <person name="Vaario L.-M."/>
            <person name="Yamada A."/>
            <person name="Yan M."/>
            <person name="Wang P."/>
            <person name="Xu J."/>
            <person name="Bruns T."/>
            <person name="Baldrian P."/>
            <person name="Vilgalys R."/>
            <person name="Henrissat B."/>
            <person name="Grigoriev I.V."/>
            <person name="Hibbett D."/>
            <person name="Nagy L.G."/>
            <person name="Martin F.M."/>
        </authorList>
    </citation>
    <scope>NUCLEOTIDE SEQUENCE</scope>
    <source>
        <strain evidence="1">P2</strain>
    </source>
</reference>
<comment type="caution">
    <text evidence="1">The sequence shown here is derived from an EMBL/GenBank/DDBJ whole genome shotgun (WGS) entry which is preliminary data.</text>
</comment>
<sequence length="100" mass="11213">QFPARLAFSIAVNKSQGQSIKRIRISLRVLVFSHGQLHVALSQVTNSQNVKILLPKDQERACTTSVVYPKVLADEVSNLRRGILLVRSHSHLRMETPWGA</sequence>
<protein>
    <submittedName>
        <fullName evidence="1">Uncharacterized protein</fullName>
    </submittedName>
</protein>
<feature type="non-terminal residue" evidence="1">
    <location>
        <position position="1"/>
    </location>
</feature>
<name>A0ACB6YXG3_THEGA</name>
<evidence type="ECO:0000313" key="1">
    <source>
        <dbReference type="EMBL" id="KAF9641972.1"/>
    </source>
</evidence>